<dbReference type="GO" id="GO:0043565">
    <property type="term" value="F:sequence-specific DNA binding"/>
    <property type="evidence" value="ECO:0007669"/>
    <property type="project" value="InterPro"/>
</dbReference>
<dbReference type="AlphaFoldDB" id="A0A174NWZ8"/>
<keyword evidence="2" id="KW-0238">DNA-binding</keyword>
<name>A0A174NWZ8_9BACE</name>
<evidence type="ECO:0000256" key="2">
    <source>
        <dbReference type="ARBA" id="ARBA00023125"/>
    </source>
</evidence>
<dbReference type="SMART" id="SM00342">
    <property type="entry name" value="HTH_ARAC"/>
    <property type="match status" value="1"/>
</dbReference>
<proteinExistence type="predicted"/>
<keyword evidence="3" id="KW-0804">Transcription</keyword>
<dbReference type="InterPro" id="IPR018060">
    <property type="entry name" value="HTH_AraC"/>
</dbReference>
<dbReference type="Proteomes" id="UP001060104">
    <property type="component" value="Chromosome"/>
</dbReference>
<gene>
    <name evidence="5" type="ORF">ERS852461_02730</name>
    <name evidence="6" type="ORF">NXW97_22650</name>
    <name evidence="7" type="ORF">NXY30_26860</name>
</gene>
<evidence type="ECO:0000313" key="5">
    <source>
        <dbReference type="EMBL" id="CUP50409.1"/>
    </source>
</evidence>
<dbReference type="PROSITE" id="PS01124">
    <property type="entry name" value="HTH_ARAC_FAMILY_2"/>
    <property type="match status" value="1"/>
</dbReference>
<dbReference type="GO" id="GO:0003700">
    <property type="term" value="F:DNA-binding transcription factor activity"/>
    <property type="evidence" value="ECO:0007669"/>
    <property type="project" value="InterPro"/>
</dbReference>
<accession>A0A174NWZ8</accession>
<dbReference type="EMBL" id="CP103141">
    <property type="protein sequence ID" value="UVQ74514.1"/>
    <property type="molecule type" value="Genomic_DNA"/>
</dbReference>
<evidence type="ECO:0000256" key="3">
    <source>
        <dbReference type="ARBA" id="ARBA00023163"/>
    </source>
</evidence>
<dbReference type="Gene3D" id="1.10.10.60">
    <property type="entry name" value="Homeodomain-like"/>
    <property type="match status" value="1"/>
</dbReference>
<evidence type="ECO:0000313" key="7">
    <source>
        <dbReference type="EMBL" id="UVQ74514.1"/>
    </source>
</evidence>
<evidence type="ECO:0000256" key="1">
    <source>
        <dbReference type="ARBA" id="ARBA00023015"/>
    </source>
</evidence>
<dbReference type="EMBL" id="JANUTS010000001">
    <property type="protein sequence ID" value="MCS2794753.1"/>
    <property type="molecule type" value="Genomic_DNA"/>
</dbReference>
<dbReference type="PANTHER" id="PTHR43280">
    <property type="entry name" value="ARAC-FAMILY TRANSCRIPTIONAL REGULATOR"/>
    <property type="match status" value="1"/>
</dbReference>
<dbReference type="Pfam" id="PF12833">
    <property type="entry name" value="HTH_18"/>
    <property type="match status" value="1"/>
</dbReference>
<evidence type="ECO:0000313" key="8">
    <source>
        <dbReference type="Proteomes" id="UP000095606"/>
    </source>
</evidence>
<organism evidence="5 8">
    <name type="scientific">Bacteroides faecis</name>
    <dbReference type="NCBI Taxonomy" id="674529"/>
    <lineage>
        <taxon>Bacteria</taxon>
        <taxon>Pseudomonadati</taxon>
        <taxon>Bacteroidota</taxon>
        <taxon>Bacteroidia</taxon>
        <taxon>Bacteroidales</taxon>
        <taxon>Bacteroidaceae</taxon>
        <taxon>Bacteroides</taxon>
    </lineage>
</organism>
<evidence type="ECO:0000313" key="9">
    <source>
        <dbReference type="Proteomes" id="UP001060104"/>
    </source>
</evidence>
<dbReference type="SUPFAM" id="SSF46689">
    <property type="entry name" value="Homeodomain-like"/>
    <property type="match status" value="1"/>
</dbReference>
<dbReference type="GeneID" id="69591857"/>
<reference evidence="6" key="2">
    <citation type="submission" date="2022-08" db="EMBL/GenBank/DDBJ databases">
        <title>Genome Sequencing of Bacteroides fragilis Group Isolates with Nanopore Technology.</title>
        <authorList>
            <person name="Tisza M.J."/>
            <person name="Smith D."/>
            <person name="Dekker J.P."/>
        </authorList>
    </citation>
    <scope>NUCLEOTIDE SEQUENCE</scope>
    <source>
        <strain evidence="6">BFG-351</strain>
        <strain evidence="7">BFG-527</strain>
    </source>
</reference>
<sequence>MTHYYTNSLKGIILLTNNLPAVLAGHKTNDLYKFIWIQEGKATLVVDHVEKTLGKDEFISLSPLHDIKIKKAEGKYIGLLFNSEFYSIYKHDEEVSCNGLLFNGTSRIVNMQLPEITIRQLYEVIDKMRDEFLLNDSLEGEMLRLLLKRFIILCTRLAREHFSDSQKKESGFDIIRQYSILVDKHFKEKKRVADYAEMLHRSPKTLSNIFASYQLPSPLRIIHERIITEAKRLLLKSPASVKEIATILGFEHVCTFSRFFKHIMGENISDYRRRNSK</sequence>
<reference evidence="5 8" key="1">
    <citation type="submission" date="2015-09" db="EMBL/GenBank/DDBJ databases">
        <authorList>
            <consortium name="Pathogen Informatics"/>
        </authorList>
    </citation>
    <scope>NUCLEOTIDE SEQUENCE [LARGE SCALE GENOMIC DNA]</scope>
    <source>
        <strain evidence="5 8">2789STDY5834846</strain>
    </source>
</reference>
<dbReference type="Proteomes" id="UP000095606">
    <property type="component" value="Unassembled WGS sequence"/>
</dbReference>
<dbReference type="RefSeq" id="WP_010539123.1">
    <property type="nucleotide sequence ID" value="NZ_CAXKYA010000016.1"/>
</dbReference>
<dbReference type="EMBL" id="CZAE01000012">
    <property type="protein sequence ID" value="CUP50409.1"/>
    <property type="molecule type" value="Genomic_DNA"/>
</dbReference>
<dbReference type="PANTHER" id="PTHR43280:SF32">
    <property type="entry name" value="TRANSCRIPTIONAL REGULATORY PROTEIN"/>
    <property type="match status" value="1"/>
</dbReference>
<dbReference type="Proteomes" id="UP001204548">
    <property type="component" value="Unassembled WGS sequence"/>
</dbReference>
<feature type="domain" description="HTH araC/xylS-type" evidence="4">
    <location>
        <begin position="176"/>
        <end position="274"/>
    </location>
</feature>
<keyword evidence="1" id="KW-0805">Transcription regulation</keyword>
<keyword evidence="9" id="KW-1185">Reference proteome</keyword>
<evidence type="ECO:0000259" key="4">
    <source>
        <dbReference type="PROSITE" id="PS01124"/>
    </source>
</evidence>
<evidence type="ECO:0000313" key="6">
    <source>
        <dbReference type="EMBL" id="MCS2794753.1"/>
    </source>
</evidence>
<protein>
    <submittedName>
        <fullName evidence="6">Helix-turn-helix domain-containing protein</fullName>
    </submittedName>
    <submittedName>
        <fullName evidence="5">Transcriptional regulatory protein</fullName>
    </submittedName>
</protein>
<dbReference type="InterPro" id="IPR009057">
    <property type="entry name" value="Homeodomain-like_sf"/>
</dbReference>